<dbReference type="GeneID" id="10359791"/>
<dbReference type="EMBL" id="CP002590">
    <property type="protein sequence ID" value="AEA11742.1"/>
    <property type="molecule type" value="Genomic_DNA"/>
</dbReference>
<proteinExistence type="predicted"/>
<evidence type="ECO:0000313" key="3">
    <source>
        <dbReference type="Proteomes" id="UP000008138"/>
    </source>
</evidence>
<reference key="2">
    <citation type="submission" date="2011-03" db="EMBL/GenBank/DDBJ databases">
        <title>Complete genome sequence of the thermoacidophilic crenarchaeon Thermoproteus uzoniensis 768-20.</title>
        <authorList>
            <person name="Mardanov A.V."/>
            <person name="Gumerov V.M."/>
            <person name="Beletsky A.V."/>
            <person name="Prokofeva M.I."/>
            <person name="Bonch-Osmolovskaya E.A."/>
            <person name="Ravin N.V."/>
            <person name="Skryabin K.G."/>
        </authorList>
    </citation>
    <scope>NUCLEOTIDE SEQUENCE</scope>
    <source>
        <strain>768-20</strain>
    </source>
</reference>
<feature type="domain" description="PIN" evidence="1">
    <location>
        <begin position="4"/>
        <end position="110"/>
    </location>
</feature>
<dbReference type="InterPro" id="IPR029060">
    <property type="entry name" value="PIN-like_dom_sf"/>
</dbReference>
<evidence type="ECO:0000313" key="2">
    <source>
        <dbReference type="EMBL" id="AEA11742.1"/>
    </source>
</evidence>
<organism evidence="2 3">
    <name type="scientific">Thermoproteus uzoniensis (strain 768-20)</name>
    <dbReference type="NCBI Taxonomy" id="999630"/>
    <lineage>
        <taxon>Archaea</taxon>
        <taxon>Thermoproteota</taxon>
        <taxon>Thermoprotei</taxon>
        <taxon>Thermoproteales</taxon>
        <taxon>Thermoproteaceae</taxon>
        <taxon>Thermoproteus</taxon>
    </lineage>
</organism>
<gene>
    <name evidence="2" type="ordered locus">TUZN_0244</name>
</gene>
<dbReference type="OrthoDB" id="15280at2157"/>
<dbReference type="RefSeq" id="WP_013679078.1">
    <property type="nucleotide sequence ID" value="NC_015315.1"/>
</dbReference>
<dbReference type="eggNOG" id="arCOG04312">
    <property type="taxonomic scope" value="Archaea"/>
</dbReference>
<dbReference type="InterPro" id="IPR002716">
    <property type="entry name" value="PIN_dom"/>
</dbReference>
<dbReference type="AlphaFoldDB" id="F2L201"/>
<dbReference type="STRING" id="999630.TUZN_0244"/>
<protein>
    <submittedName>
        <fullName evidence="2">PilT protein domain protein</fullName>
    </submittedName>
</protein>
<dbReference type="SUPFAM" id="SSF88723">
    <property type="entry name" value="PIN domain-like"/>
    <property type="match status" value="1"/>
</dbReference>
<accession>F2L201</accession>
<dbReference type="HOGENOM" id="CLU_2127925_0_0_2"/>
<name>F2L201_THEU7</name>
<dbReference type="KEGG" id="tuz:TUZN_0244"/>
<reference evidence="2 3" key="1">
    <citation type="journal article" date="2011" name="J. Bacteriol.">
        <title>Complete genome sequence of the thermoacidophilic crenarchaeon Thermoproteus uzoniensis 768-20.</title>
        <authorList>
            <person name="Mardanov A.V."/>
            <person name="Gumerov V.M."/>
            <person name="Beletsky A.V."/>
            <person name="Prokofeva M.I."/>
            <person name="Bonch-Osmolovskaya E.A."/>
            <person name="Ravin N.V."/>
            <person name="Skryabin K.G."/>
        </authorList>
    </citation>
    <scope>NUCLEOTIDE SEQUENCE [LARGE SCALE GENOMIC DNA]</scope>
    <source>
        <strain evidence="2 3">768-20</strain>
    </source>
</reference>
<dbReference type="Pfam" id="PF01850">
    <property type="entry name" value="PIN"/>
    <property type="match status" value="1"/>
</dbReference>
<keyword evidence="3" id="KW-1185">Reference proteome</keyword>
<dbReference type="Proteomes" id="UP000008138">
    <property type="component" value="Chromosome"/>
</dbReference>
<evidence type="ECO:0000259" key="1">
    <source>
        <dbReference type="Pfam" id="PF01850"/>
    </source>
</evidence>
<dbReference type="Gene3D" id="3.40.50.1010">
    <property type="entry name" value="5'-nuclease"/>
    <property type="match status" value="1"/>
</dbReference>
<sequence>MRLVVDTSSFLYVVERRVGVDVLAEHTLFTTYAVLEELQTLAGRSRKARVALKLVRVLAPFVVGERGPADRSIVEAARRVGGAVLSGDSEIVERARRGGLAVVLFHDRELVAL</sequence>